<comment type="caution">
    <text evidence="2">The sequence shown here is derived from an EMBL/GenBank/DDBJ whole genome shotgun (WGS) entry which is preliminary data.</text>
</comment>
<feature type="region of interest" description="Disordered" evidence="1">
    <location>
        <begin position="163"/>
        <end position="193"/>
    </location>
</feature>
<gene>
    <name evidence="2" type="ORF">B0H17DRAFT_1190023</name>
</gene>
<accession>A0AAD7AX52</accession>
<sequence>MISPFLLPLIHGCAAKYSKNGQLVGDLKVAIYALPDSDGIQAGRRDGPLAKYLTRPLSDDPEPVVLFSFNADDGAHAAFLRSSAEFKSTPNPTHDQHAAAFKTSVMGARCMMYLEENCAQVEADEEHNREESRIASWQDCHKLIREFQDQECGAGINVRRSLGGRGEVQENKREPRGSGKKRDAATRADETRTVGERRTFKACNRRSREQRITLPETNFKKISLLNADELESLKNPAHLRATGSWSSGEPILELVHVGIDLRGFLHRPTQTYTQSYQGRSVQVWQANWSSFNLFSKKLDSVSMKVGANHVVACTGLGRAEGLIKFSGKNGGNMSPTVNTPRNNPGDRIKAVNMCLDSSVGVFRETTQTYGTAARTFEDIRLASPPEESRSENDSRHNPDSHPECEPDAAHAIGGAGLRARNRVFVLGTDAHDVRGWTRSSAVEWGRVGNTRTALEHTSTLGGAAARTIRAHLDAARPHPAPGPVAHEILPCRDTRIPGRSRARLIQAVRASHIHHAEYVHPHWSPEPVHDAYMDTFMRAAIHAETDTSCATAHTRVYIPAVGAQLICVRMRSTSARLGAYIRTRRTGPRTRTPAVNAGIHTTLHIATDSDDRTTEESEHEHQSASARRAHSNWRLHQWQRGNDGDGDGEAESGTYPKLSRLRAPRRMSPPLSRKRKAQTHLDTRTLRPPIALPCSGGCIGPSQVGSPDKLACEFLQSPVVVVNEERRVRVGGEVALADEMIAQSRPQGGSDLGDARPVMSSPDWRRPD</sequence>
<evidence type="ECO:0000313" key="3">
    <source>
        <dbReference type="Proteomes" id="UP001221757"/>
    </source>
</evidence>
<dbReference type="Proteomes" id="UP001221757">
    <property type="component" value="Unassembled WGS sequence"/>
</dbReference>
<feature type="region of interest" description="Disordered" evidence="1">
    <location>
        <begin position="603"/>
        <end position="688"/>
    </location>
</feature>
<keyword evidence="3" id="KW-1185">Reference proteome</keyword>
<feature type="compositionally biased region" description="Basic and acidic residues" evidence="1">
    <location>
        <begin position="607"/>
        <end position="622"/>
    </location>
</feature>
<evidence type="ECO:0000313" key="2">
    <source>
        <dbReference type="EMBL" id="KAJ7601805.1"/>
    </source>
</evidence>
<proteinExistence type="predicted"/>
<reference evidence="2" key="1">
    <citation type="submission" date="2023-03" db="EMBL/GenBank/DDBJ databases">
        <title>Massive genome expansion in bonnet fungi (Mycena s.s.) driven by repeated elements and novel gene families across ecological guilds.</title>
        <authorList>
            <consortium name="Lawrence Berkeley National Laboratory"/>
            <person name="Harder C.B."/>
            <person name="Miyauchi S."/>
            <person name="Viragh M."/>
            <person name="Kuo A."/>
            <person name="Thoen E."/>
            <person name="Andreopoulos B."/>
            <person name="Lu D."/>
            <person name="Skrede I."/>
            <person name="Drula E."/>
            <person name="Henrissat B."/>
            <person name="Morin E."/>
            <person name="Kohler A."/>
            <person name="Barry K."/>
            <person name="LaButti K."/>
            <person name="Morin E."/>
            <person name="Salamov A."/>
            <person name="Lipzen A."/>
            <person name="Mereny Z."/>
            <person name="Hegedus B."/>
            <person name="Baldrian P."/>
            <person name="Stursova M."/>
            <person name="Weitz H."/>
            <person name="Taylor A."/>
            <person name="Grigoriev I.V."/>
            <person name="Nagy L.G."/>
            <person name="Martin F."/>
            <person name="Kauserud H."/>
        </authorList>
    </citation>
    <scope>NUCLEOTIDE SEQUENCE</scope>
    <source>
        <strain evidence="2">CBHHK067</strain>
    </source>
</reference>
<feature type="region of interest" description="Disordered" evidence="1">
    <location>
        <begin position="741"/>
        <end position="768"/>
    </location>
</feature>
<evidence type="ECO:0000256" key="1">
    <source>
        <dbReference type="SAM" id="MobiDB-lite"/>
    </source>
</evidence>
<dbReference type="AlphaFoldDB" id="A0AAD7AX52"/>
<dbReference type="EMBL" id="JARKIE010001481">
    <property type="protein sequence ID" value="KAJ7601805.1"/>
    <property type="molecule type" value="Genomic_DNA"/>
</dbReference>
<name>A0AAD7AX52_MYCRO</name>
<organism evidence="2 3">
    <name type="scientific">Mycena rosella</name>
    <name type="common">Pink bonnet</name>
    <name type="synonym">Agaricus rosellus</name>
    <dbReference type="NCBI Taxonomy" id="1033263"/>
    <lineage>
        <taxon>Eukaryota</taxon>
        <taxon>Fungi</taxon>
        <taxon>Dikarya</taxon>
        <taxon>Basidiomycota</taxon>
        <taxon>Agaricomycotina</taxon>
        <taxon>Agaricomycetes</taxon>
        <taxon>Agaricomycetidae</taxon>
        <taxon>Agaricales</taxon>
        <taxon>Marasmiineae</taxon>
        <taxon>Mycenaceae</taxon>
        <taxon>Mycena</taxon>
    </lineage>
</organism>
<feature type="compositionally biased region" description="Basic and acidic residues" evidence="1">
    <location>
        <begin position="167"/>
        <end position="193"/>
    </location>
</feature>
<feature type="compositionally biased region" description="Basic and acidic residues" evidence="1">
    <location>
        <begin position="378"/>
        <end position="408"/>
    </location>
</feature>
<feature type="region of interest" description="Disordered" evidence="1">
    <location>
        <begin position="378"/>
        <end position="409"/>
    </location>
</feature>
<protein>
    <submittedName>
        <fullName evidence="2">Uncharacterized protein</fullName>
    </submittedName>
</protein>